<dbReference type="Proteomes" id="UP000030751">
    <property type="component" value="Unassembled WGS sequence"/>
</dbReference>
<sequence length="30" mass="3748">MRVRLIDVKKLSHWMCLKWIEGRVIHNEQQ</sequence>
<gene>
    <name evidence="1" type="ORF">FOVG_19534</name>
</gene>
<reference evidence="1" key="2">
    <citation type="submission" date="2012-05" db="EMBL/GenBank/DDBJ databases">
        <title>Annotation of the Genome Sequence of Fusarium oxysporum HDV247.</title>
        <authorList>
            <consortium name="The Broad Institute Genomics Platform"/>
            <person name="Ma L.-J."/>
            <person name="Corby-Kistler H."/>
            <person name="Broz K."/>
            <person name="Gale L.R."/>
            <person name="Jonkers W."/>
            <person name="O'Donnell K."/>
            <person name="Ploetz R."/>
            <person name="Steinberg C."/>
            <person name="Schwartz D.C."/>
            <person name="VanEtten H."/>
            <person name="Zhou S."/>
            <person name="Young S.K."/>
            <person name="Zeng Q."/>
            <person name="Gargeya S."/>
            <person name="Fitzgerald M."/>
            <person name="Abouelleil A."/>
            <person name="Alvarado L."/>
            <person name="Chapman S.B."/>
            <person name="Gainer-Dewar J."/>
            <person name="Goldberg J."/>
            <person name="Griggs A."/>
            <person name="Gujja S."/>
            <person name="Hansen M."/>
            <person name="Howarth C."/>
            <person name="Imamovic A."/>
            <person name="Ireland A."/>
            <person name="Larimer J."/>
            <person name="McCowan C."/>
            <person name="Murphy C."/>
            <person name="Pearson M."/>
            <person name="Poon T.W."/>
            <person name="Priest M."/>
            <person name="Roberts A."/>
            <person name="Saif S."/>
            <person name="Shea T."/>
            <person name="Sykes S."/>
            <person name="Wortman J."/>
            <person name="Nusbaum C."/>
            <person name="Birren B."/>
        </authorList>
    </citation>
    <scope>NUCLEOTIDE SEQUENCE</scope>
    <source>
        <strain evidence="1">HDV247</strain>
    </source>
</reference>
<protein>
    <submittedName>
        <fullName evidence="1">Uncharacterized protein</fullName>
    </submittedName>
</protein>
<reference evidence="1" key="1">
    <citation type="submission" date="2011-10" db="EMBL/GenBank/DDBJ databases">
        <title>The Genome Sequence of Fusarium oxysporum HDV247.</title>
        <authorList>
            <consortium name="The Broad Institute Genome Sequencing Platform"/>
            <person name="Ma L.-J."/>
            <person name="Gale L.R."/>
            <person name="Schwartz D.C."/>
            <person name="Zhou S."/>
            <person name="Corby-Kistler H."/>
            <person name="Young S.K."/>
            <person name="Zeng Q."/>
            <person name="Gargeya S."/>
            <person name="Fitzgerald M."/>
            <person name="Haas B."/>
            <person name="Abouelleil A."/>
            <person name="Alvarado L."/>
            <person name="Arachchi H.M."/>
            <person name="Berlin A."/>
            <person name="Brown A."/>
            <person name="Chapman S.B."/>
            <person name="Chen Z."/>
            <person name="Dunbar C."/>
            <person name="Freedman E."/>
            <person name="Gearin G."/>
            <person name="Goldberg J."/>
            <person name="Griggs A."/>
            <person name="Gujja S."/>
            <person name="Heiman D."/>
            <person name="Howarth C."/>
            <person name="Larson L."/>
            <person name="Lui A."/>
            <person name="MacDonald P.J.P."/>
            <person name="Montmayeur A."/>
            <person name="Murphy C."/>
            <person name="Neiman D."/>
            <person name="Pearson M."/>
            <person name="Priest M."/>
            <person name="Roberts A."/>
            <person name="Saif S."/>
            <person name="Shea T."/>
            <person name="Shenoy N."/>
            <person name="Sisk P."/>
            <person name="Stolte C."/>
            <person name="Sykes S."/>
            <person name="Wortman J."/>
            <person name="Nusbaum C."/>
            <person name="Birren B."/>
        </authorList>
    </citation>
    <scope>NUCLEOTIDE SEQUENCE [LARGE SCALE GENOMIC DNA]</scope>
    <source>
        <strain evidence="1">HDV247</strain>
    </source>
</reference>
<dbReference type="AlphaFoldDB" id="W9N8E7"/>
<accession>W9N8E7</accession>
<name>W9N8E7_FUSOX</name>
<organism evidence="1">
    <name type="scientific">Fusarium oxysporum f. sp. pisi HDV247</name>
    <dbReference type="NCBI Taxonomy" id="1080344"/>
    <lineage>
        <taxon>Eukaryota</taxon>
        <taxon>Fungi</taxon>
        <taxon>Dikarya</taxon>
        <taxon>Ascomycota</taxon>
        <taxon>Pezizomycotina</taxon>
        <taxon>Sordariomycetes</taxon>
        <taxon>Hypocreomycetidae</taxon>
        <taxon>Hypocreales</taxon>
        <taxon>Nectriaceae</taxon>
        <taxon>Fusarium</taxon>
        <taxon>Fusarium oxysporum species complex</taxon>
    </lineage>
</organism>
<dbReference type="HOGENOM" id="CLU_3406408_0_0_1"/>
<proteinExistence type="predicted"/>
<dbReference type="EMBL" id="JH651175">
    <property type="protein sequence ID" value="EXA28889.1"/>
    <property type="molecule type" value="Genomic_DNA"/>
</dbReference>
<evidence type="ECO:0000313" key="1">
    <source>
        <dbReference type="EMBL" id="EXA28889.1"/>
    </source>
</evidence>